<evidence type="ECO:0000313" key="1">
    <source>
        <dbReference type="EMBL" id="CAD6992311.1"/>
    </source>
</evidence>
<evidence type="ECO:0000313" key="2">
    <source>
        <dbReference type="EMBL" id="JAB84885.1"/>
    </source>
</evidence>
<keyword evidence="3" id="KW-1185">Reference proteome</keyword>
<dbReference type="EMBL" id="CAJHJT010000001">
    <property type="protein sequence ID" value="CAD6992311.1"/>
    <property type="molecule type" value="Genomic_DNA"/>
</dbReference>
<reference evidence="2" key="2">
    <citation type="journal article" date="2014" name="BMC Genomics">
        <title>A genomic perspective to assessing quality of mass-reared SIT flies used in Mediterranean fruit fly (Ceratitis capitata) eradication in California.</title>
        <authorList>
            <person name="Calla B."/>
            <person name="Hall B."/>
            <person name="Hou S."/>
            <person name="Geib S.M."/>
        </authorList>
    </citation>
    <scope>NUCLEOTIDE SEQUENCE</scope>
</reference>
<proteinExistence type="evidence at transcript level"/>
<name>W8AAK3_CERCA</name>
<dbReference type="EMBL" id="GAMC01021670">
    <property type="protein sequence ID" value="JAB84885.1"/>
    <property type="molecule type" value="mRNA"/>
</dbReference>
<dbReference type="AlphaFoldDB" id="W8AAK3"/>
<protein>
    <submittedName>
        <fullName evidence="1">(Mediterranean fruit fly) hypothetical protein</fullName>
    </submittedName>
</protein>
<evidence type="ECO:0000313" key="3">
    <source>
        <dbReference type="Proteomes" id="UP000606786"/>
    </source>
</evidence>
<sequence length="185" mass="21008">MSRKRNSKRKSMAVVHSLTPCSSMEECEFEYYRPGCYSTPQTMPSVVPCAGAYLHDYVPPWTAACNSATYVVDAYGLVYYLSDFEHQLQFPNACNMVETEITYHIPTYLNEDGCEVATDDEESELISPRKRERVEYEKDIGKTEAYKDVVSGVKYVADKQVNSDEAAHEYYVEEPSDADVESLKA</sequence>
<reference evidence="1" key="3">
    <citation type="submission" date="2020-11" db="EMBL/GenBank/DDBJ databases">
        <authorList>
            <person name="Whitehead M."/>
        </authorList>
    </citation>
    <scope>NUCLEOTIDE SEQUENCE</scope>
    <source>
        <strain evidence="1">EGII</strain>
    </source>
</reference>
<dbReference type="Proteomes" id="UP000606786">
    <property type="component" value="Unassembled WGS sequence"/>
</dbReference>
<organism evidence="2">
    <name type="scientific">Ceratitis capitata</name>
    <name type="common">Mediterranean fruit fly</name>
    <name type="synonym">Tephritis capitata</name>
    <dbReference type="NCBI Taxonomy" id="7213"/>
    <lineage>
        <taxon>Eukaryota</taxon>
        <taxon>Metazoa</taxon>
        <taxon>Ecdysozoa</taxon>
        <taxon>Arthropoda</taxon>
        <taxon>Hexapoda</taxon>
        <taxon>Insecta</taxon>
        <taxon>Pterygota</taxon>
        <taxon>Neoptera</taxon>
        <taxon>Endopterygota</taxon>
        <taxon>Diptera</taxon>
        <taxon>Brachycera</taxon>
        <taxon>Muscomorpha</taxon>
        <taxon>Tephritoidea</taxon>
        <taxon>Tephritidae</taxon>
        <taxon>Ceratitis</taxon>
        <taxon>Ceratitis</taxon>
    </lineage>
</organism>
<gene>
    <name evidence="1" type="ORF">CCAP1982_LOCUS1179</name>
</gene>
<reference evidence="2" key="1">
    <citation type="submission" date="2013-07" db="EMBL/GenBank/DDBJ databases">
        <authorList>
            <person name="Geib S."/>
        </authorList>
    </citation>
    <scope>NUCLEOTIDE SEQUENCE</scope>
</reference>
<accession>W8AAK3</accession>